<dbReference type="InterPro" id="IPR056444">
    <property type="entry name" value="Zn_ribbon_GRF_2"/>
</dbReference>
<dbReference type="PANTHER" id="PTHR33112:SF10">
    <property type="entry name" value="TOL"/>
    <property type="match status" value="1"/>
</dbReference>
<proteinExistence type="predicted"/>
<evidence type="ECO:0000313" key="4">
    <source>
        <dbReference type="Proteomes" id="UP000028045"/>
    </source>
</evidence>
<dbReference type="Proteomes" id="UP000028045">
    <property type="component" value="Unassembled WGS sequence"/>
</dbReference>
<dbReference type="InterPro" id="IPR010730">
    <property type="entry name" value="HET"/>
</dbReference>
<dbReference type="OrthoDB" id="5362512at2759"/>
<accession>A0A084AET4</accession>
<reference evidence="3 4" key="1">
    <citation type="journal article" date="2014" name="BMC Genomics">
        <title>Comparative genome sequencing reveals chemotype-specific gene clusters in the toxigenic black mold Stachybotrys.</title>
        <authorList>
            <person name="Semeiks J."/>
            <person name="Borek D."/>
            <person name="Otwinowski Z."/>
            <person name="Grishin N.V."/>
        </authorList>
    </citation>
    <scope>NUCLEOTIDE SEQUENCE [LARGE SCALE GENOMIC DNA]</scope>
    <source>
        <strain evidence="4">CBS 109288 / IBT 7711</strain>
    </source>
</reference>
<evidence type="ECO:0000259" key="2">
    <source>
        <dbReference type="Pfam" id="PF23549"/>
    </source>
</evidence>
<dbReference type="PANTHER" id="PTHR33112">
    <property type="entry name" value="DOMAIN PROTEIN, PUTATIVE-RELATED"/>
    <property type="match status" value="1"/>
</dbReference>
<dbReference type="AlphaFoldDB" id="A0A084AET4"/>
<organism evidence="3 4">
    <name type="scientific">Stachybotrys chartarum (strain CBS 109288 / IBT 7711)</name>
    <name type="common">Toxic black mold</name>
    <name type="synonym">Stilbospora chartarum</name>
    <dbReference type="NCBI Taxonomy" id="1280523"/>
    <lineage>
        <taxon>Eukaryota</taxon>
        <taxon>Fungi</taxon>
        <taxon>Dikarya</taxon>
        <taxon>Ascomycota</taxon>
        <taxon>Pezizomycotina</taxon>
        <taxon>Sordariomycetes</taxon>
        <taxon>Hypocreomycetidae</taxon>
        <taxon>Hypocreales</taxon>
        <taxon>Stachybotryaceae</taxon>
        <taxon>Stachybotrys</taxon>
    </lineage>
</organism>
<evidence type="ECO:0000313" key="3">
    <source>
        <dbReference type="EMBL" id="KEY63813.1"/>
    </source>
</evidence>
<dbReference type="EMBL" id="KL649658">
    <property type="protein sequence ID" value="KEY63813.1"/>
    <property type="molecule type" value="Genomic_DNA"/>
</dbReference>
<dbReference type="Pfam" id="PF06985">
    <property type="entry name" value="HET"/>
    <property type="match status" value="1"/>
</dbReference>
<keyword evidence="4" id="KW-1185">Reference proteome</keyword>
<name>A0A084AET4_STACB</name>
<feature type="domain" description="GRF-like zinc ribbon" evidence="2">
    <location>
        <begin position="10"/>
        <end position="57"/>
    </location>
</feature>
<gene>
    <name evidence="3" type="ORF">S7711_09715</name>
</gene>
<feature type="domain" description="Heterokaryon incompatibility" evidence="1">
    <location>
        <begin position="236"/>
        <end position="384"/>
    </location>
</feature>
<sequence>MDVKFPLEIAPKCRDCCRPCQPGVTGSHNANGNAGRPYFYCPHPSHGRKFACWNDSRGISNSNPKCDCGIAGRSFLHMIPIEGDLVPVKVPSDFEWEDAVSTTISPALRSLAGCHLCAFVTRYFIKNRKRLDEGEPMDCFYQYEYDPMDLGQASLVVFKYSSTELFVPHRCFQQATLACLPAKETDSREEISPQTLLGGTSFMPTRVLDVGERKIFRVHIKPCLQEGRDLPLGTKYVTLSHCWGGVVPTKLLKTNLSDFKDHIQFDQLPKTFQDAIVVTQNLGARYLWIDSLCIIQDDEQDWQHEAAMMVDVYRNAICNLTAASSRDSSGGLCLDHDIHFTQPVKAWFKTSREGTTLHNFWPEDVWHQGYSDGVLISRGWIFQERLLSRRNLHFKHDQVAWECRSDSLCETFPEQLPFREAPLSLKHHLARILHSSSSNDPSIRDAWDQAVRDYTTCDLSFAKDKLVAFGGVAQSFSHLLGNNYAAGLWTKDISYQLCWAGKRSTDTTYTAPSWSWASTQGPVDNIFLPVYPGDIVEQSDLLEVNVDFVSGNVYGQVNGGVLRVAGRIARAKIVKRQYGDQHDSASLLLPNASGDFLPNRHNLDLSWHLDDVVEYQQQPAADGLVYILEVLHHLRAASEHEKAMRGKPQLDPHRAPGSRWLILIPDESQKAAFQRCGTYVADDREWELFDKACQFFDQQPSDIPIHSRGTWNKYVVTLV</sequence>
<evidence type="ECO:0000259" key="1">
    <source>
        <dbReference type="Pfam" id="PF06985"/>
    </source>
</evidence>
<dbReference type="Pfam" id="PF23549">
    <property type="entry name" value="Zn_ribbon_GRF_2"/>
    <property type="match status" value="1"/>
</dbReference>
<protein>
    <submittedName>
        <fullName evidence="3">Uncharacterized protein</fullName>
    </submittedName>
</protein>
<dbReference type="HOGENOM" id="CLU_384576_0_0_1"/>